<dbReference type="PANTHER" id="PTHR12286">
    <property type="entry name" value="SACCHAROPINE DEHYDROGENASE-LIKE OXIDOREDUCTASE"/>
    <property type="match status" value="1"/>
</dbReference>
<sequence>MSERQYDIVVFGATGFTGGLTAEYLAAHVPDGCRWALAGRNTTRLEAVRRRLSSIDPACADLPLLQADVTDAASLRTVAESARVVVTTVGPYLNYGEPLVAACAEAGTDYVDLTGEPEFVDRMYLAHHETARRTGARLVHACGLDSIPYDLGAYFTVGQLPDDAPTTVDAQIRANAEFSGGTFASALTAFSRARHMTDVAKRRRRADPRPADREIRTPSGPPTRDSETGRWLVPMPTLDPQIVARSAATLPRYGTSFTYRQSAAMKRLTTLVATGAGLGVLAVAAQIPPVRSALGKIRKPGDGPSAQRRARSWFQVRFTGEAGGQRVVTEVAGGDPGYDETAKMLSESALCLAFDELPDTAGQVTTAVAMGDSLVTRLQNAGLRIRVLDE</sequence>
<evidence type="ECO:0000313" key="3">
    <source>
        <dbReference type="EMBL" id="MBB3666052.1"/>
    </source>
</evidence>
<feature type="domain" description="Saccharopine dehydrogenase NADP binding" evidence="2">
    <location>
        <begin position="8"/>
        <end position="136"/>
    </location>
</feature>
<dbReference type="Pfam" id="PF03435">
    <property type="entry name" value="Sacchrp_dh_NADP"/>
    <property type="match status" value="1"/>
</dbReference>
<dbReference type="InterPro" id="IPR051276">
    <property type="entry name" value="Saccharopine_DH-like_oxidrdct"/>
</dbReference>
<gene>
    <name evidence="3" type="ORF">FB384_005012</name>
</gene>
<feature type="compositionally biased region" description="Basic and acidic residues" evidence="1">
    <location>
        <begin position="207"/>
        <end position="216"/>
    </location>
</feature>
<dbReference type="Proteomes" id="UP000564573">
    <property type="component" value="Unassembled WGS sequence"/>
</dbReference>
<dbReference type="InterPro" id="IPR036291">
    <property type="entry name" value="NAD(P)-bd_dom_sf"/>
</dbReference>
<dbReference type="Gene3D" id="3.40.50.720">
    <property type="entry name" value="NAD(P)-binding Rossmann-like Domain"/>
    <property type="match status" value="1"/>
</dbReference>
<evidence type="ECO:0000313" key="4">
    <source>
        <dbReference type="Proteomes" id="UP000564573"/>
    </source>
</evidence>
<dbReference type="EMBL" id="JACIBS010000010">
    <property type="protein sequence ID" value="MBB3666052.1"/>
    <property type="molecule type" value="Genomic_DNA"/>
</dbReference>
<dbReference type="GO" id="GO:0009247">
    <property type="term" value="P:glycolipid biosynthetic process"/>
    <property type="evidence" value="ECO:0007669"/>
    <property type="project" value="TreeGrafter"/>
</dbReference>
<reference evidence="3 4" key="1">
    <citation type="submission" date="2020-08" db="EMBL/GenBank/DDBJ databases">
        <title>Sequencing the genomes of 1000 actinobacteria strains.</title>
        <authorList>
            <person name="Klenk H.-P."/>
        </authorList>
    </citation>
    <scope>NUCLEOTIDE SEQUENCE [LARGE SCALE GENOMIC DNA]</scope>
    <source>
        <strain evidence="3 4">DSM 45267</strain>
    </source>
</reference>
<accession>A0A839XQF4</accession>
<proteinExistence type="predicted"/>
<organism evidence="3 4">
    <name type="scientific">Prauserella sediminis</name>
    <dbReference type="NCBI Taxonomy" id="577680"/>
    <lineage>
        <taxon>Bacteria</taxon>
        <taxon>Bacillati</taxon>
        <taxon>Actinomycetota</taxon>
        <taxon>Actinomycetes</taxon>
        <taxon>Pseudonocardiales</taxon>
        <taxon>Pseudonocardiaceae</taxon>
        <taxon>Prauserella</taxon>
        <taxon>Prauserella salsuginis group</taxon>
    </lineage>
</organism>
<protein>
    <submittedName>
        <fullName evidence="3">Short subunit dehydrogenase-like uncharacterized protein</fullName>
    </submittedName>
</protein>
<dbReference type="AlphaFoldDB" id="A0A839XQF4"/>
<dbReference type="GO" id="GO:0005886">
    <property type="term" value="C:plasma membrane"/>
    <property type="evidence" value="ECO:0007669"/>
    <property type="project" value="TreeGrafter"/>
</dbReference>
<keyword evidence="4" id="KW-1185">Reference proteome</keyword>
<dbReference type="InterPro" id="IPR005097">
    <property type="entry name" value="Sacchrp_dh_NADP-bd"/>
</dbReference>
<feature type="region of interest" description="Disordered" evidence="1">
    <location>
        <begin position="197"/>
        <end position="233"/>
    </location>
</feature>
<name>A0A839XQF4_9PSEU</name>
<comment type="caution">
    <text evidence="3">The sequence shown here is derived from an EMBL/GenBank/DDBJ whole genome shotgun (WGS) entry which is preliminary data.</text>
</comment>
<dbReference type="PANTHER" id="PTHR12286:SF5">
    <property type="entry name" value="SACCHAROPINE DEHYDROGENASE-LIKE OXIDOREDUCTASE"/>
    <property type="match status" value="1"/>
</dbReference>
<evidence type="ECO:0000256" key="1">
    <source>
        <dbReference type="SAM" id="MobiDB-lite"/>
    </source>
</evidence>
<dbReference type="RefSeq" id="WP_183787243.1">
    <property type="nucleotide sequence ID" value="NZ_JACIBS010000010.1"/>
</dbReference>
<evidence type="ECO:0000259" key="2">
    <source>
        <dbReference type="Pfam" id="PF03435"/>
    </source>
</evidence>
<dbReference type="SUPFAM" id="SSF51735">
    <property type="entry name" value="NAD(P)-binding Rossmann-fold domains"/>
    <property type="match status" value="1"/>
</dbReference>